<gene>
    <name evidence="5" type="ordered locus">Sulac_2057</name>
</gene>
<evidence type="ECO:0000256" key="1">
    <source>
        <dbReference type="ARBA" id="ARBA00006432"/>
    </source>
</evidence>
<dbReference type="PROSITE" id="PS00455">
    <property type="entry name" value="AMP_BINDING"/>
    <property type="match status" value="1"/>
</dbReference>
<dbReference type="GO" id="GO:0008756">
    <property type="term" value="F:o-succinylbenzoate-CoA ligase activity"/>
    <property type="evidence" value="ECO:0007669"/>
    <property type="project" value="UniProtKB-EC"/>
</dbReference>
<dbReference type="Proteomes" id="UP000005439">
    <property type="component" value="Chromosome"/>
</dbReference>
<dbReference type="InterPro" id="IPR042099">
    <property type="entry name" value="ANL_N_sf"/>
</dbReference>
<feature type="domain" description="AMP-dependent synthetase/ligase" evidence="3">
    <location>
        <begin position="29"/>
        <end position="404"/>
    </location>
</feature>
<evidence type="ECO:0000313" key="6">
    <source>
        <dbReference type="Proteomes" id="UP000005439"/>
    </source>
</evidence>
<dbReference type="PANTHER" id="PTHR43201">
    <property type="entry name" value="ACYL-COA SYNTHETASE"/>
    <property type="match status" value="1"/>
</dbReference>
<name>G8TSD5_SULAD</name>
<dbReference type="GO" id="GO:0031956">
    <property type="term" value="F:medium-chain fatty acid-CoA ligase activity"/>
    <property type="evidence" value="ECO:0007669"/>
    <property type="project" value="TreeGrafter"/>
</dbReference>
<dbReference type="KEGG" id="sap:Sulac_2057"/>
<evidence type="ECO:0000259" key="3">
    <source>
        <dbReference type="Pfam" id="PF00501"/>
    </source>
</evidence>
<dbReference type="HOGENOM" id="CLU_000022_59_7_9"/>
<dbReference type="Gene3D" id="3.40.50.12780">
    <property type="entry name" value="N-terminal domain of ligase-like"/>
    <property type="match status" value="1"/>
</dbReference>
<comment type="similarity">
    <text evidence="1">Belongs to the ATP-dependent AMP-binding enzyme family.</text>
</comment>
<dbReference type="Pfam" id="PF13193">
    <property type="entry name" value="AMP-binding_C"/>
    <property type="match status" value="1"/>
</dbReference>
<dbReference type="PANTHER" id="PTHR43201:SF5">
    <property type="entry name" value="MEDIUM-CHAIN ACYL-COA LIGASE ACSF2, MITOCHONDRIAL"/>
    <property type="match status" value="1"/>
</dbReference>
<dbReference type="SUPFAM" id="SSF56801">
    <property type="entry name" value="Acetyl-CoA synthetase-like"/>
    <property type="match status" value="1"/>
</dbReference>
<evidence type="ECO:0000313" key="5">
    <source>
        <dbReference type="EMBL" id="AEW05547.1"/>
    </source>
</evidence>
<sequence length="564" mass="63767">MESLFNFRQVLRSRELGGRHFDWVQWDLLQRNAALYGAREAFVDTFWGVEPAHRRRKTWAEAFYEVNTIIFHLLDRGLPRRSLVVSHLPNCLESVYLDQVTSKLSWIHAGLNVDLGKAETLAALQKLKPDVAVIVAEWHGRELLEWYREARELLPHLKIFIVRRPGERVPEDVEAFDQLLDPGIWSRYQLTDLAYLKTDPLNVHELLPTAGTTGVPKLSQRTTLDWFHVHSVAIAERAGHTAYDARLLIGPLSGGSGRLWGVHTPLYTGGRSVYLTEFDEPTVLRLTEEERITLWVWNPALITRVVTHPAFADATLETLRLVSYSGAPFSRDILETLWDRGVPAFNVYGTSEVGGCMSPILPGISREHLLSAAGVPFEGFDVPVIDAAGRRLPPGEVGEILIWNVHHGYWDAPDESRATYHETDPDDPWYGYQHTGDLGVYDDSGYLRVVGRKKDMILRGSQNIFPKEIEDWLSPHPMVRDIAVVGMPDPVLGERVCAFVVPTPGTQPTVADFQAYLAERGVAKFKWPERVELVEAMPLGPGGKIQKARLRERIHEILARESRT</sequence>
<evidence type="ECO:0000256" key="2">
    <source>
        <dbReference type="ARBA" id="ARBA00022598"/>
    </source>
</evidence>
<dbReference type="PATRIC" id="fig|679936.5.peg.2122"/>
<dbReference type="CDD" id="cd04433">
    <property type="entry name" value="AFD_class_I"/>
    <property type="match status" value="1"/>
</dbReference>
<dbReference type="EC" id="6.2.1.26" evidence="5"/>
<keyword evidence="6" id="KW-1185">Reference proteome</keyword>
<dbReference type="InterPro" id="IPR000873">
    <property type="entry name" value="AMP-dep_synth/lig_dom"/>
</dbReference>
<dbReference type="EMBL" id="CP003179">
    <property type="protein sequence ID" value="AEW05547.1"/>
    <property type="molecule type" value="Genomic_DNA"/>
</dbReference>
<dbReference type="InterPro" id="IPR045851">
    <property type="entry name" value="AMP-bd_C_sf"/>
</dbReference>
<dbReference type="Gene3D" id="3.30.300.30">
    <property type="match status" value="1"/>
</dbReference>
<dbReference type="GO" id="GO:0006631">
    <property type="term" value="P:fatty acid metabolic process"/>
    <property type="evidence" value="ECO:0007669"/>
    <property type="project" value="TreeGrafter"/>
</dbReference>
<reference evidence="6" key="1">
    <citation type="submission" date="2011-12" db="EMBL/GenBank/DDBJ databases">
        <title>The complete genome of chromosome of Sulfobacillus acidophilus DSM 10332.</title>
        <authorList>
            <person name="Lucas S."/>
            <person name="Han J."/>
            <person name="Lapidus A."/>
            <person name="Bruce D."/>
            <person name="Goodwin L."/>
            <person name="Pitluck S."/>
            <person name="Peters L."/>
            <person name="Kyrpides N."/>
            <person name="Mavromatis K."/>
            <person name="Ivanova N."/>
            <person name="Mikhailova N."/>
            <person name="Chertkov O."/>
            <person name="Saunders E."/>
            <person name="Detter J.C."/>
            <person name="Tapia R."/>
            <person name="Han C."/>
            <person name="Land M."/>
            <person name="Hauser L."/>
            <person name="Markowitz V."/>
            <person name="Cheng J.-F."/>
            <person name="Hugenholtz P."/>
            <person name="Woyke T."/>
            <person name="Wu D."/>
            <person name="Pukall R."/>
            <person name="Gehrich-Schroeter G."/>
            <person name="Schneider S."/>
            <person name="Klenk H.-P."/>
            <person name="Eisen J.A."/>
        </authorList>
    </citation>
    <scope>NUCLEOTIDE SEQUENCE [LARGE SCALE GENOMIC DNA]</scope>
    <source>
        <strain evidence="6">ATCC 700253 / DSM 10332 / NAL</strain>
    </source>
</reference>
<dbReference type="InterPro" id="IPR025110">
    <property type="entry name" value="AMP-bd_C"/>
</dbReference>
<dbReference type="AlphaFoldDB" id="G8TSD5"/>
<dbReference type="Pfam" id="PF00501">
    <property type="entry name" value="AMP-binding"/>
    <property type="match status" value="1"/>
</dbReference>
<accession>G8TSD5</accession>
<proteinExistence type="inferred from homology"/>
<dbReference type="InterPro" id="IPR020845">
    <property type="entry name" value="AMP-binding_CS"/>
</dbReference>
<dbReference type="STRING" id="679936.Sulac_2057"/>
<protein>
    <submittedName>
        <fullName evidence="5">O-succinylbenzoate--CoA ligase</fullName>
        <ecNumber evidence="5">6.2.1.26</ecNumber>
    </submittedName>
</protein>
<keyword evidence="2 5" id="KW-0436">Ligase</keyword>
<reference evidence="5 6" key="2">
    <citation type="journal article" date="2012" name="Stand. Genomic Sci.">
        <title>Complete genome sequence of the moderately thermophilic mineral-sulfide-oxidizing firmicute Sulfobacillus acidophilus type strain (NAL(T)).</title>
        <authorList>
            <person name="Anderson I."/>
            <person name="Chertkov O."/>
            <person name="Chen A."/>
            <person name="Saunders E."/>
            <person name="Lapidus A."/>
            <person name="Nolan M."/>
            <person name="Lucas S."/>
            <person name="Hammon N."/>
            <person name="Deshpande S."/>
            <person name="Cheng J.F."/>
            <person name="Han C."/>
            <person name="Tapia R."/>
            <person name="Goodwin L.A."/>
            <person name="Pitluck S."/>
            <person name="Liolios K."/>
            <person name="Pagani I."/>
            <person name="Ivanova N."/>
            <person name="Mikhailova N."/>
            <person name="Pati A."/>
            <person name="Palaniappan K."/>
            <person name="Land M."/>
            <person name="Pan C."/>
            <person name="Rohde M."/>
            <person name="Pukall R."/>
            <person name="Goker M."/>
            <person name="Detter J.C."/>
            <person name="Woyke T."/>
            <person name="Bristow J."/>
            <person name="Eisen J.A."/>
            <person name="Markowitz V."/>
            <person name="Hugenholtz P."/>
            <person name="Kyrpides N.C."/>
            <person name="Klenk H.P."/>
            <person name="Mavromatis K."/>
        </authorList>
    </citation>
    <scope>NUCLEOTIDE SEQUENCE [LARGE SCALE GENOMIC DNA]</scope>
    <source>
        <strain evidence="6">ATCC 700253 / DSM 10332 / NAL</strain>
    </source>
</reference>
<evidence type="ECO:0000259" key="4">
    <source>
        <dbReference type="Pfam" id="PF13193"/>
    </source>
</evidence>
<organism evidence="5 6">
    <name type="scientific">Sulfobacillus acidophilus (strain ATCC 700253 / DSM 10332 / NAL)</name>
    <dbReference type="NCBI Taxonomy" id="679936"/>
    <lineage>
        <taxon>Bacteria</taxon>
        <taxon>Bacillati</taxon>
        <taxon>Bacillota</taxon>
        <taxon>Clostridia</taxon>
        <taxon>Eubacteriales</taxon>
        <taxon>Clostridiales Family XVII. Incertae Sedis</taxon>
        <taxon>Sulfobacillus</taxon>
    </lineage>
</organism>
<feature type="domain" description="AMP-binding enzyme C-terminal" evidence="4">
    <location>
        <begin position="468"/>
        <end position="544"/>
    </location>
</feature>